<dbReference type="AlphaFoldDB" id="A0A815X4H8"/>
<gene>
    <name evidence="2" type="ORF">EDS130_LOCUS45907</name>
</gene>
<evidence type="ECO:0000313" key="3">
    <source>
        <dbReference type="Proteomes" id="UP000663852"/>
    </source>
</evidence>
<reference evidence="2" key="1">
    <citation type="submission" date="2021-02" db="EMBL/GenBank/DDBJ databases">
        <authorList>
            <person name="Nowell W R."/>
        </authorList>
    </citation>
    <scope>NUCLEOTIDE SEQUENCE</scope>
</reference>
<evidence type="ECO:0000313" key="2">
    <source>
        <dbReference type="EMBL" id="CAF1549604.1"/>
    </source>
</evidence>
<dbReference type="PANTHER" id="PTHR31709">
    <property type="entry name" value="LEUCINE ZIPPER PROTEIN 4-RELATED"/>
    <property type="match status" value="1"/>
</dbReference>
<name>A0A815X4H8_ADIRI</name>
<dbReference type="Proteomes" id="UP000663852">
    <property type="component" value="Unassembled WGS sequence"/>
</dbReference>
<feature type="compositionally biased region" description="Basic and acidic residues" evidence="1">
    <location>
        <begin position="1"/>
        <end position="52"/>
    </location>
</feature>
<feature type="non-terminal residue" evidence="2">
    <location>
        <position position="1"/>
    </location>
</feature>
<proteinExistence type="predicted"/>
<feature type="region of interest" description="Disordered" evidence="1">
    <location>
        <begin position="1"/>
        <end position="265"/>
    </location>
</feature>
<feature type="compositionally biased region" description="Basic and acidic residues" evidence="1">
    <location>
        <begin position="63"/>
        <end position="156"/>
    </location>
</feature>
<accession>A0A815X4H8</accession>
<comment type="caution">
    <text evidence="2">The sequence shown here is derived from an EMBL/GenBank/DDBJ whole genome shotgun (WGS) entry which is preliminary data.</text>
</comment>
<dbReference type="EMBL" id="CAJNOJ010001345">
    <property type="protein sequence ID" value="CAF1549604.1"/>
    <property type="molecule type" value="Genomic_DNA"/>
</dbReference>
<protein>
    <submittedName>
        <fullName evidence="2">Uncharacterized protein</fullName>
    </submittedName>
</protein>
<feature type="compositionally biased region" description="Basic and acidic residues" evidence="1">
    <location>
        <begin position="218"/>
        <end position="229"/>
    </location>
</feature>
<feature type="compositionally biased region" description="Basic residues" evidence="1">
    <location>
        <begin position="157"/>
        <end position="172"/>
    </location>
</feature>
<dbReference type="InterPro" id="IPR052690">
    <property type="entry name" value="Antho-RFamide"/>
</dbReference>
<evidence type="ECO:0000256" key="1">
    <source>
        <dbReference type="SAM" id="MobiDB-lite"/>
    </source>
</evidence>
<feature type="compositionally biased region" description="Basic and acidic residues" evidence="1">
    <location>
        <begin position="188"/>
        <end position="204"/>
    </location>
</feature>
<organism evidence="2 3">
    <name type="scientific">Adineta ricciae</name>
    <name type="common">Rotifer</name>
    <dbReference type="NCBI Taxonomy" id="249248"/>
    <lineage>
        <taxon>Eukaryota</taxon>
        <taxon>Metazoa</taxon>
        <taxon>Spiralia</taxon>
        <taxon>Gnathifera</taxon>
        <taxon>Rotifera</taxon>
        <taxon>Eurotatoria</taxon>
        <taxon>Bdelloidea</taxon>
        <taxon>Adinetida</taxon>
        <taxon>Adinetidae</taxon>
        <taxon>Adineta</taxon>
    </lineage>
</organism>
<dbReference type="PANTHER" id="PTHR31709:SF3">
    <property type="entry name" value="LEUCINE ZIPPER PROTEIN 4-RELATED"/>
    <property type="match status" value="1"/>
</dbReference>
<sequence length="381" mass="40232">EHESTHKAEHGTTGKPKHEPTHKAEHGATGKVEHGATGKPEHESTHKAEHGATGKAKHSATGKPEHAGTGKPKHESTHKAEHGVTDKPEHASTGKAEHGATDKPEHGATGEAEHGATGKPKHEPTHKAEHGVTGKTEHGATGKPKDGSTDKGEHGATGKHAHGSTGKAKHGTTSKPVHGATGKLQHAASDKPAHHALGPHKECSDGSSSSESSDDDDTVHKPHSSKDSKAPGSRRSPSPHHAQGKPDHPGNHIGRIITSSSGGGFGKDGRLDAECSQCALREIFSTFVLHGVTLEKVSHDLKGEFVENFKQALTKEVRKHHGKGLESIQVTSLSTQNRDSLVVEFVCTVSPQHNRAINIAIRRALVSDELQQALEGKHKRK</sequence>